<dbReference type="InterPro" id="IPR001806">
    <property type="entry name" value="Small_GTPase"/>
</dbReference>
<dbReference type="SMART" id="SM00176">
    <property type="entry name" value="RAN"/>
    <property type="match status" value="1"/>
</dbReference>
<keyword evidence="2" id="KW-0342">GTP-binding</keyword>
<dbReference type="Gene3D" id="3.40.50.300">
    <property type="entry name" value="P-loop containing nucleotide triphosphate hydrolases"/>
    <property type="match status" value="1"/>
</dbReference>
<accession>A0ABR2ID62</accession>
<dbReference type="PROSITE" id="PS51421">
    <property type="entry name" value="RAS"/>
    <property type="match status" value="1"/>
</dbReference>
<name>A0ABR2ID62_9EUKA</name>
<comment type="caution">
    <text evidence="5">The sequence shown here is derived from an EMBL/GenBank/DDBJ whole genome shotgun (WGS) entry which is preliminary data.</text>
</comment>
<dbReference type="Pfam" id="PF00071">
    <property type="entry name" value="Ras"/>
    <property type="match status" value="1"/>
</dbReference>
<keyword evidence="6" id="KW-1185">Reference proteome</keyword>
<dbReference type="SMART" id="SM00173">
    <property type="entry name" value="RAS"/>
    <property type="match status" value="1"/>
</dbReference>
<organism evidence="5 6">
    <name type="scientific">Tritrichomonas musculus</name>
    <dbReference type="NCBI Taxonomy" id="1915356"/>
    <lineage>
        <taxon>Eukaryota</taxon>
        <taxon>Metamonada</taxon>
        <taxon>Parabasalia</taxon>
        <taxon>Tritrichomonadida</taxon>
        <taxon>Tritrichomonadidae</taxon>
        <taxon>Tritrichomonas</taxon>
    </lineage>
</organism>
<dbReference type="PROSITE" id="PS51419">
    <property type="entry name" value="RAB"/>
    <property type="match status" value="1"/>
</dbReference>
<protein>
    <submittedName>
        <fullName evidence="5">Uncharacterized protein</fullName>
    </submittedName>
</protein>
<dbReference type="PROSITE" id="PS51420">
    <property type="entry name" value="RHO"/>
    <property type="match status" value="1"/>
</dbReference>
<reference evidence="5 6" key="1">
    <citation type="submission" date="2024-04" db="EMBL/GenBank/DDBJ databases">
        <title>Tritrichomonas musculus Genome.</title>
        <authorList>
            <person name="Alves-Ferreira E."/>
            <person name="Grigg M."/>
            <person name="Lorenzi H."/>
            <person name="Galac M."/>
        </authorList>
    </citation>
    <scope>NUCLEOTIDE SEQUENCE [LARGE SCALE GENOMIC DNA]</scope>
    <source>
        <strain evidence="5 6">EAF2021</strain>
    </source>
</reference>
<dbReference type="EMBL" id="JAPFFF010000370">
    <property type="protein sequence ID" value="KAK8834573.1"/>
    <property type="molecule type" value="Genomic_DNA"/>
</dbReference>
<dbReference type="NCBIfam" id="TIGR00231">
    <property type="entry name" value="small_GTP"/>
    <property type="match status" value="1"/>
</dbReference>
<dbReference type="SUPFAM" id="SSF52540">
    <property type="entry name" value="P-loop containing nucleoside triphosphate hydrolases"/>
    <property type="match status" value="1"/>
</dbReference>
<evidence type="ECO:0000256" key="1">
    <source>
        <dbReference type="ARBA" id="ARBA00022741"/>
    </source>
</evidence>
<dbReference type="PRINTS" id="PR00449">
    <property type="entry name" value="RASTRNSFRMNG"/>
</dbReference>
<evidence type="ECO:0000313" key="4">
    <source>
        <dbReference type="EMBL" id="KAK8834573.1"/>
    </source>
</evidence>
<dbReference type="SMART" id="SM00174">
    <property type="entry name" value="RHO"/>
    <property type="match status" value="1"/>
</dbReference>
<feature type="compositionally biased region" description="Basic and acidic residues" evidence="3">
    <location>
        <begin position="174"/>
        <end position="183"/>
    </location>
</feature>
<dbReference type="PANTHER" id="PTHR24070">
    <property type="entry name" value="RAS, DI-RAS, AND RHEB FAMILY MEMBERS OF SMALL GTPASE SUPERFAMILY"/>
    <property type="match status" value="1"/>
</dbReference>
<dbReference type="EMBL" id="JAPFFF010000018">
    <property type="protein sequence ID" value="KAK8860946.1"/>
    <property type="molecule type" value="Genomic_DNA"/>
</dbReference>
<feature type="region of interest" description="Disordered" evidence="3">
    <location>
        <begin position="174"/>
        <end position="200"/>
    </location>
</feature>
<evidence type="ECO:0000313" key="5">
    <source>
        <dbReference type="EMBL" id="KAK8860946.1"/>
    </source>
</evidence>
<dbReference type="InterPro" id="IPR005225">
    <property type="entry name" value="Small_GTP-bd"/>
</dbReference>
<dbReference type="SMART" id="SM00175">
    <property type="entry name" value="RAB"/>
    <property type="match status" value="1"/>
</dbReference>
<evidence type="ECO:0000313" key="6">
    <source>
        <dbReference type="Proteomes" id="UP001470230"/>
    </source>
</evidence>
<evidence type="ECO:0000256" key="3">
    <source>
        <dbReference type="SAM" id="MobiDB-lite"/>
    </source>
</evidence>
<gene>
    <name evidence="5" type="ORF">M9Y10_012638</name>
    <name evidence="4" type="ORF">M9Y10_027295</name>
</gene>
<sequence>MSAKEIKIGMFGGGGVGKTCITLRYLKGEFTEGYIPTIEDEFSKVVEINSQTISLIVIDTAGQDDFTEIRFNYYRQVQGFVFVFDISNPQSIEDLKTIYEDVKTTLDDEVKCVVAANKADLRDEGKSDLVSTDDYKSIETELKTKIFETSAKTNLNIDDLFAYIVKQLLNKDKQEAKSPEKKQSTPKQNSESGGGCCLIA</sequence>
<dbReference type="InterPro" id="IPR027417">
    <property type="entry name" value="P-loop_NTPase"/>
</dbReference>
<dbReference type="Proteomes" id="UP001470230">
    <property type="component" value="Unassembled WGS sequence"/>
</dbReference>
<dbReference type="InterPro" id="IPR020849">
    <property type="entry name" value="Small_GTPase_Ras-type"/>
</dbReference>
<evidence type="ECO:0000256" key="2">
    <source>
        <dbReference type="ARBA" id="ARBA00023134"/>
    </source>
</evidence>
<proteinExistence type="predicted"/>
<keyword evidence="1" id="KW-0547">Nucleotide-binding</keyword>